<evidence type="ECO:0000256" key="1">
    <source>
        <dbReference type="SAM" id="Coils"/>
    </source>
</evidence>
<dbReference type="KEGG" id="thyd:TTHT_0724"/>
<dbReference type="RefSeq" id="WP_201328639.1">
    <property type="nucleotide sequence ID" value="NZ_AP017470.1"/>
</dbReference>
<keyword evidence="3" id="KW-1185">Reference proteome</keyword>
<accession>A0A7R6SYZ3</accession>
<evidence type="ECO:0000313" key="2">
    <source>
        <dbReference type="EMBL" id="BBB32295.1"/>
    </source>
</evidence>
<sequence length="258" mass="30322">MEQEQKSEENKNDLEKESSSLNLSDYVEDILRQIKEVEKKILNFEQVKEYKSSDYINKTIADFKTKINAFSNYCKSLSFQINELAESEEWNELINLSDKLELLGQKIEQFIGLFSGRKQVNQDFLKKIDFIIMNEAIKNEMVSHIFEMLNRGESKDKLMIASLEFVYFLKEIESDETLNELKELKNLLLTTEKEEANIRHFLEKLSEKMDGFSKAVNLPVQKLQELKKTTVEIQSKLSEIVNEIEERNKEIEENLEGK</sequence>
<organism evidence="2 3">
    <name type="scientific">Thermotomaculum hydrothermale</name>
    <dbReference type="NCBI Taxonomy" id="981385"/>
    <lineage>
        <taxon>Bacteria</taxon>
        <taxon>Pseudomonadati</taxon>
        <taxon>Acidobacteriota</taxon>
        <taxon>Holophagae</taxon>
        <taxon>Thermotomaculales</taxon>
        <taxon>Thermotomaculaceae</taxon>
        <taxon>Thermotomaculum</taxon>
    </lineage>
</organism>
<dbReference type="EMBL" id="AP017470">
    <property type="protein sequence ID" value="BBB32295.1"/>
    <property type="molecule type" value="Genomic_DNA"/>
</dbReference>
<dbReference type="AlphaFoldDB" id="A0A7R6SYZ3"/>
<reference evidence="2 3" key="1">
    <citation type="journal article" date="2012" name="Extremophiles">
        <title>Thermotomaculum hydrothermale gen. nov., sp. nov., a novel heterotrophic thermophile within the phylum Acidobacteria from a deep-sea hydrothermal vent chimney in the Southern Okinawa Trough.</title>
        <authorList>
            <person name="Izumi H."/>
            <person name="Nunoura T."/>
            <person name="Miyazaki M."/>
            <person name="Mino S."/>
            <person name="Toki T."/>
            <person name="Takai K."/>
            <person name="Sako Y."/>
            <person name="Sawabe T."/>
            <person name="Nakagawa S."/>
        </authorList>
    </citation>
    <scope>NUCLEOTIDE SEQUENCE [LARGE SCALE GENOMIC DNA]</scope>
    <source>
        <strain evidence="2 3">AC55</strain>
    </source>
</reference>
<gene>
    <name evidence="2" type="ORF">TTHT_0724</name>
</gene>
<feature type="coiled-coil region" evidence="1">
    <location>
        <begin position="223"/>
        <end position="254"/>
    </location>
</feature>
<protein>
    <submittedName>
        <fullName evidence="2">Uncharacterized protein</fullName>
    </submittedName>
</protein>
<dbReference type="Proteomes" id="UP000595564">
    <property type="component" value="Chromosome"/>
</dbReference>
<evidence type="ECO:0000313" key="3">
    <source>
        <dbReference type="Proteomes" id="UP000595564"/>
    </source>
</evidence>
<keyword evidence="1" id="KW-0175">Coiled coil</keyword>
<name>A0A7R6SYZ3_9BACT</name>
<proteinExistence type="predicted"/>